<dbReference type="Proteomes" id="UP000308230">
    <property type="component" value="Unassembled WGS sequence"/>
</dbReference>
<gene>
    <name evidence="4" type="ORF">FCL54_06655</name>
</gene>
<feature type="region of interest" description="Disordered" evidence="1">
    <location>
        <begin position="131"/>
        <end position="159"/>
    </location>
</feature>
<dbReference type="EMBL" id="SWLG01000004">
    <property type="protein sequence ID" value="TLS38212.1"/>
    <property type="molecule type" value="Genomic_DNA"/>
</dbReference>
<evidence type="ECO:0000313" key="5">
    <source>
        <dbReference type="Proteomes" id="UP000308230"/>
    </source>
</evidence>
<proteinExistence type="predicted"/>
<name>A0A5R9F3F1_9BACL</name>
<evidence type="ECO:0000256" key="1">
    <source>
        <dbReference type="SAM" id="MobiDB-lite"/>
    </source>
</evidence>
<keyword evidence="5" id="KW-1185">Reference proteome</keyword>
<feature type="domain" description="YtkA-like" evidence="3">
    <location>
        <begin position="43"/>
        <end position="122"/>
    </location>
</feature>
<organism evidence="4 5">
    <name type="scientific">Exobacillus caeni</name>
    <dbReference type="NCBI Taxonomy" id="2574798"/>
    <lineage>
        <taxon>Bacteria</taxon>
        <taxon>Bacillati</taxon>
        <taxon>Bacillota</taxon>
        <taxon>Bacilli</taxon>
        <taxon>Bacillales</taxon>
        <taxon>Guptibacillaceae</taxon>
        <taxon>Exobacillus</taxon>
    </lineage>
</organism>
<protein>
    <recommendedName>
        <fullName evidence="3">YtkA-like domain-containing protein</fullName>
    </recommendedName>
</protein>
<dbReference type="AlphaFoldDB" id="A0A5R9F3F1"/>
<dbReference type="Gene3D" id="2.60.40.10">
    <property type="entry name" value="Immunoglobulins"/>
    <property type="match status" value="1"/>
</dbReference>
<feature type="chain" id="PRO_5024410802" description="YtkA-like domain-containing protein" evidence="2">
    <location>
        <begin position="23"/>
        <end position="257"/>
    </location>
</feature>
<dbReference type="RefSeq" id="WP_138124538.1">
    <property type="nucleotide sequence ID" value="NZ_SWLG01000004.1"/>
</dbReference>
<evidence type="ECO:0000259" key="3">
    <source>
        <dbReference type="Pfam" id="PF13115"/>
    </source>
</evidence>
<keyword evidence="2" id="KW-0732">Signal</keyword>
<feature type="signal peptide" evidence="2">
    <location>
        <begin position="1"/>
        <end position="22"/>
    </location>
</feature>
<comment type="caution">
    <text evidence="4">The sequence shown here is derived from an EMBL/GenBank/DDBJ whole genome shotgun (WGS) entry which is preliminary data.</text>
</comment>
<dbReference type="OrthoDB" id="2679563at2"/>
<dbReference type="Pfam" id="PF13115">
    <property type="entry name" value="YtkA"/>
    <property type="match status" value="2"/>
</dbReference>
<reference evidence="4 5" key="1">
    <citation type="submission" date="2019-04" db="EMBL/GenBank/DDBJ databases">
        <title>Bacillus caeni sp. nov., a bacterium isolated from mangrove sediment.</title>
        <authorList>
            <person name="Huang H."/>
            <person name="Mo K."/>
            <person name="Hu Y."/>
        </authorList>
    </citation>
    <scope>NUCLEOTIDE SEQUENCE [LARGE SCALE GENOMIC DNA]</scope>
    <source>
        <strain evidence="4 5">HB172195</strain>
    </source>
</reference>
<dbReference type="InterPro" id="IPR032693">
    <property type="entry name" value="YtkA-like_dom"/>
</dbReference>
<dbReference type="InterPro" id="IPR013783">
    <property type="entry name" value="Ig-like_fold"/>
</dbReference>
<sequence length="257" mass="28771">MFTKLLKISGASLLIFSMLVLAACGTTNNDSQNGDGKNGEETELKQLKVNVDLPEDIKPGEEVTIKAAVTYGEEKVEDADEVMFEIWKKGYEDSSEKIEADHKGDGVYAVTTTFEEDGIYYIVPHTTARDQHTMPKQEVTVGNPDQSAADDKNDEGDHHAHSSINIHFMASENIQSGKETELMAHLKENDHPYAQAEVSFELWKEGQEKHYFVEAKETEEGTYKAATTFKESGEYTVTVHVKKGETHEHQEQQVTVK</sequence>
<accession>A0A5R9F3F1</accession>
<feature type="compositionally biased region" description="Basic and acidic residues" evidence="1">
    <location>
        <begin position="149"/>
        <end position="159"/>
    </location>
</feature>
<feature type="domain" description="YtkA-like" evidence="3">
    <location>
        <begin position="161"/>
        <end position="240"/>
    </location>
</feature>
<evidence type="ECO:0000256" key="2">
    <source>
        <dbReference type="SAM" id="SignalP"/>
    </source>
</evidence>
<evidence type="ECO:0000313" key="4">
    <source>
        <dbReference type="EMBL" id="TLS38212.1"/>
    </source>
</evidence>
<dbReference type="PROSITE" id="PS51257">
    <property type="entry name" value="PROKAR_LIPOPROTEIN"/>
    <property type="match status" value="1"/>
</dbReference>